<proteinExistence type="predicted"/>
<reference evidence="2" key="1">
    <citation type="journal article" date="2016" name="Gigascience">
        <title>De novo construction of an expanded transcriptome assembly for the western tarnished plant bug, Lygus hesperus.</title>
        <authorList>
            <person name="Tassone E.E."/>
            <person name="Geib S.M."/>
            <person name="Hall B."/>
            <person name="Fabrick J.A."/>
            <person name="Brent C.S."/>
            <person name="Hull J.J."/>
        </authorList>
    </citation>
    <scope>NUCLEOTIDE SEQUENCE</scope>
</reference>
<feature type="non-terminal residue" evidence="2">
    <location>
        <position position="1"/>
    </location>
</feature>
<dbReference type="AlphaFoldDB" id="A0A146MDB7"/>
<accession>A0A146MDB7</accession>
<sequence length="170" mass="19197">KPSKKDLSLNPSASTRQQPPSANGTNQSSRRLTRAQSGRYGDENCEADTTHHYGSWYLPPPSVNTTSSQAQGPLWTAMEMEVSPPPVTLSFILPDYMGYCSDCCIHGSRRPEMVHKTSQTDPQKPPTPPPSGHQSRHPTTSHQRRKPPPEQRRKPKSVVRRRQRRAHRRT</sequence>
<feature type="region of interest" description="Disordered" evidence="1">
    <location>
        <begin position="112"/>
        <end position="170"/>
    </location>
</feature>
<feature type="compositionally biased region" description="Basic residues" evidence="1">
    <location>
        <begin position="153"/>
        <end position="170"/>
    </location>
</feature>
<name>A0A146MDB7_LYGHE</name>
<protein>
    <submittedName>
        <fullName evidence="2">Uncharacterized protein</fullName>
    </submittedName>
</protein>
<evidence type="ECO:0000313" key="2">
    <source>
        <dbReference type="EMBL" id="JAQ17743.1"/>
    </source>
</evidence>
<evidence type="ECO:0000256" key="1">
    <source>
        <dbReference type="SAM" id="MobiDB-lite"/>
    </source>
</evidence>
<gene>
    <name evidence="2" type="ORF">g.1374</name>
</gene>
<feature type="compositionally biased region" description="Polar residues" evidence="1">
    <location>
        <begin position="9"/>
        <end position="36"/>
    </location>
</feature>
<organism evidence="2">
    <name type="scientific">Lygus hesperus</name>
    <name type="common">Western plant bug</name>
    <dbReference type="NCBI Taxonomy" id="30085"/>
    <lineage>
        <taxon>Eukaryota</taxon>
        <taxon>Metazoa</taxon>
        <taxon>Ecdysozoa</taxon>
        <taxon>Arthropoda</taxon>
        <taxon>Hexapoda</taxon>
        <taxon>Insecta</taxon>
        <taxon>Pterygota</taxon>
        <taxon>Neoptera</taxon>
        <taxon>Paraneoptera</taxon>
        <taxon>Hemiptera</taxon>
        <taxon>Heteroptera</taxon>
        <taxon>Panheteroptera</taxon>
        <taxon>Cimicomorpha</taxon>
        <taxon>Miridae</taxon>
        <taxon>Mirini</taxon>
        <taxon>Lygus</taxon>
    </lineage>
</organism>
<feature type="region of interest" description="Disordered" evidence="1">
    <location>
        <begin position="1"/>
        <end position="48"/>
    </location>
</feature>
<dbReference type="EMBL" id="GDHC01000886">
    <property type="protein sequence ID" value="JAQ17743.1"/>
    <property type="molecule type" value="Transcribed_RNA"/>
</dbReference>